<dbReference type="Pfam" id="PF12770">
    <property type="entry name" value="CHAT"/>
    <property type="match status" value="1"/>
</dbReference>
<dbReference type="EMBL" id="CP017675">
    <property type="protein sequence ID" value="APB32658.1"/>
    <property type="molecule type" value="Genomic_DNA"/>
</dbReference>
<evidence type="ECO:0000313" key="2">
    <source>
        <dbReference type="EMBL" id="APB32658.1"/>
    </source>
</evidence>
<proteinExistence type="predicted"/>
<evidence type="ECO:0000313" key="3">
    <source>
        <dbReference type="Proteomes" id="UP000180235"/>
    </source>
</evidence>
<evidence type="ECO:0000259" key="1">
    <source>
        <dbReference type="Pfam" id="PF12770"/>
    </source>
</evidence>
<protein>
    <recommendedName>
        <fullName evidence="1">CHAT domain-containing protein</fullName>
    </recommendedName>
</protein>
<dbReference type="InterPro" id="IPR024983">
    <property type="entry name" value="CHAT_dom"/>
</dbReference>
<organism evidence="2 3">
    <name type="scientific">Gloeomargarita lithophora Alchichica-D10</name>
    <dbReference type="NCBI Taxonomy" id="1188229"/>
    <lineage>
        <taxon>Bacteria</taxon>
        <taxon>Bacillati</taxon>
        <taxon>Cyanobacteriota</taxon>
        <taxon>Cyanophyceae</taxon>
        <taxon>Gloeomargaritales</taxon>
        <taxon>Gloeomargaritaceae</taxon>
        <taxon>Gloeomargarita</taxon>
    </lineage>
</organism>
<name>A0A1J0A9N8_9CYAN</name>
<keyword evidence="3" id="KW-1185">Reference proteome</keyword>
<dbReference type="STRING" id="1188229.GlitD10_0348"/>
<gene>
    <name evidence="2" type="ORF">GlitD10_0348</name>
</gene>
<feature type="domain" description="CHAT" evidence="1">
    <location>
        <begin position="3"/>
        <end position="238"/>
    </location>
</feature>
<dbReference type="Proteomes" id="UP000180235">
    <property type="component" value="Chromosome"/>
</dbReference>
<accession>A0A1J0A9N8</accession>
<dbReference type="AlphaFoldDB" id="A0A1J0A9N8"/>
<dbReference type="PANTHER" id="PTHR10098:SF108">
    <property type="entry name" value="TETRATRICOPEPTIDE REPEAT PROTEIN 28"/>
    <property type="match status" value="1"/>
</dbReference>
<reference evidence="2 3" key="1">
    <citation type="submission" date="2016-10" db="EMBL/GenBank/DDBJ databases">
        <title>Description of Gloeomargarita lithophora gen. nov., sp. nov., a thylakoid-bearing basal-branching cyanobacterium with intracellular carbonates, and proposal for Gloeomargaritales ord. nov.</title>
        <authorList>
            <person name="Moreira D."/>
            <person name="Tavera R."/>
            <person name="Benzerara K."/>
            <person name="Skouri-Panet F."/>
            <person name="Couradeau E."/>
            <person name="Gerard E."/>
            <person name="Loussert C."/>
            <person name="Novelo E."/>
            <person name="Zivanovic Y."/>
            <person name="Lopez-Garcia P."/>
        </authorList>
    </citation>
    <scope>NUCLEOTIDE SEQUENCE [LARGE SCALE GENOMIC DNA]</scope>
    <source>
        <strain evidence="2 3">D10</strain>
    </source>
</reference>
<dbReference type="PANTHER" id="PTHR10098">
    <property type="entry name" value="RAPSYN-RELATED"/>
    <property type="match status" value="1"/>
</dbReference>
<dbReference type="KEGG" id="glt:GlitD10_0348"/>
<sequence length="244" mass="26270">MIVANPTFDQPGTTTQIASAERGNTRSIDLATLKFGPLPATAIEGDTIAKLLPNSRLFTQAQATETVIKTNTNPRILHLATHGFFLKSAPTTQAKDGSSNLPNENPLLRSGLAFSGFNMRQGGGDDGVLTALEITGMDLRGTQLVVLSACETGLGDVQSGEGVYGLRRAFTLAGAQAQVMTLWRVDDNATKDLMVNYYQRLNKGEGRGDALRQTQLAMLKSQNYAHPKFWSGMIPAGDWRGMNP</sequence>